<evidence type="ECO:0000313" key="1">
    <source>
        <dbReference type="EMBL" id="KAI3830518.1"/>
    </source>
</evidence>
<gene>
    <name evidence="1" type="ORF">MKW98_030681</name>
</gene>
<organism evidence="1 2">
    <name type="scientific">Papaver atlanticum</name>
    <dbReference type="NCBI Taxonomy" id="357466"/>
    <lineage>
        <taxon>Eukaryota</taxon>
        <taxon>Viridiplantae</taxon>
        <taxon>Streptophyta</taxon>
        <taxon>Embryophyta</taxon>
        <taxon>Tracheophyta</taxon>
        <taxon>Spermatophyta</taxon>
        <taxon>Magnoliopsida</taxon>
        <taxon>Ranunculales</taxon>
        <taxon>Papaveraceae</taxon>
        <taxon>Papaveroideae</taxon>
        <taxon>Papaver</taxon>
    </lineage>
</organism>
<dbReference type="Proteomes" id="UP001202328">
    <property type="component" value="Unassembled WGS sequence"/>
</dbReference>
<reference evidence="1" key="1">
    <citation type="submission" date="2022-04" db="EMBL/GenBank/DDBJ databases">
        <title>A functionally conserved STORR gene fusion in Papaver species that diverged 16.8 million years ago.</title>
        <authorList>
            <person name="Catania T."/>
        </authorList>
    </citation>
    <scope>NUCLEOTIDE SEQUENCE</scope>
    <source>
        <strain evidence="1">S-188037</strain>
    </source>
</reference>
<dbReference type="EMBL" id="JAJJMB010018262">
    <property type="protein sequence ID" value="KAI3830518.1"/>
    <property type="molecule type" value="Genomic_DNA"/>
</dbReference>
<evidence type="ECO:0000313" key="2">
    <source>
        <dbReference type="Proteomes" id="UP001202328"/>
    </source>
</evidence>
<sequence>MKNYTSYLPEDEKLNGLGFSALRKQKGMTSKGLPQCICDAFTSFFCASRVTACSGFPGCSAGGGIFSLFCWNHGIGLVSVSTLTTHLVSLVLSQS</sequence>
<protein>
    <submittedName>
        <fullName evidence="1">Uncharacterized protein</fullName>
    </submittedName>
</protein>
<name>A0AAD4RU50_9MAGN</name>
<accession>A0AAD4RU50</accession>
<dbReference type="AlphaFoldDB" id="A0AAD4RU50"/>
<keyword evidence="2" id="KW-1185">Reference proteome</keyword>
<comment type="caution">
    <text evidence="1">The sequence shown here is derived from an EMBL/GenBank/DDBJ whole genome shotgun (WGS) entry which is preliminary data.</text>
</comment>
<proteinExistence type="predicted"/>